<keyword evidence="1" id="KW-0472">Membrane</keyword>
<evidence type="ECO:0000313" key="2">
    <source>
        <dbReference type="EMBL" id="WCO69147.1"/>
    </source>
</evidence>
<gene>
    <name evidence="2" type="ORF">PO878_10475</name>
</gene>
<name>A0AAE9Y9N2_9ACTN</name>
<accession>A0AAE9Y9N2</accession>
<sequence length="85" mass="8737">MSAEPRRGWAKGWDLGGATVGLVLVGAGLALLAGDEALDALPRLAIVGVVACALLAFAVAQLDARAGDALSRLRTRLRMGRRGLT</sequence>
<reference evidence="2" key="1">
    <citation type="submission" date="2023-01" db="EMBL/GenBank/DDBJ databases">
        <title>The diversity of Class Acidimicrobiia in South China Sea sediment environments and the proposal of Iamia marina sp. nov., a novel species of the genus Iamia.</title>
        <authorList>
            <person name="He Y."/>
            <person name="Tian X."/>
        </authorList>
    </citation>
    <scope>NUCLEOTIDE SEQUENCE</scope>
    <source>
        <strain evidence="2">DSM 19957</strain>
    </source>
</reference>
<protein>
    <submittedName>
        <fullName evidence="2">Uncharacterized protein</fullName>
    </submittedName>
</protein>
<evidence type="ECO:0000256" key="1">
    <source>
        <dbReference type="SAM" id="Phobius"/>
    </source>
</evidence>
<dbReference type="Proteomes" id="UP001216390">
    <property type="component" value="Chromosome"/>
</dbReference>
<evidence type="ECO:0000313" key="3">
    <source>
        <dbReference type="Proteomes" id="UP001216390"/>
    </source>
</evidence>
<dbReference type="EMBL" id="CP116942">
    <property type="protein sequence ID" value="WCO69147.1"/>
    <property type="molecule type" value="Genomic_DNA"/>
</dbReference>
<dbReference type="RefSeq" id="WP_272738661.1">
    <property type="nucleotide sequence ID" value="NZ_CP116942.1"/>
</dbReference>
<keyword evidence="1" id="KW-0812">Transmembrane</keyword>
<feature type="transmembrane region" description="Helical" evidence="1">
    <location>
        <begin position="12"/>
        <end position="32"/>
    </location>
</feature>
<dbReference type="KEGG" id="ima:PO878_10475"/>
<feature type="transmembrane region" description="Helical" evidence="1">
    <location>
        <begin position="44"/>
        <end position="64"/>
    </location>
</feature>
<keyword evidence="3" id="KW-1185">Reference proteome</keyword>
<proteinExistence type="predicted"/>
<keyword evidence="1" id="KW-1133">Transmembrane helix</keyword>
<organism evidence="2 3">
    <name type="scientific">Iamia majanohamensis</name>
    <dbReference type="NCBI Taxonomy" id="467976"/>
    <lineage>
        <taxon>Bacteria</taxon>
        <taxon>Bacillati</taxon>
        <taxon>Actinomycetota</taxon>
        <taxon>Acidimicrobiia</taxon>
        <taxon>Acidimicrobiales</taxon>
        <taxon>Iamiaceae</taxon>
        <taxon>Iamia</taxon>
    </lineage>
</organism>
<dbReference type="AlphaFoldDB" id="A0AAE9Y9N2"/>